<evidence type="ECO:0000313" key="2">
    <source>
        <dbReference type="Proteomes" id="UP000029981"/>
    </source>
</evidence>
<evidence type="ECO:0000313" key="1">
    <source>
        <dbReference type="EMBL" id="KGN64789.1"/>
    </source>
</evidence>
<organism evidence="1 2">
    <name type="scientific">Cucumis sativus</name>
    <name type="common">Cucumber</name>
    <dbReference type="NCBI Taxonomy" id="3659"/>
    <lineage>
        <taxon>Eukaryota</taxon>
        <taxon>Viridiplantae</taxon>
        <taxon>Streptophyta</taxon>
        <taxon>Embryophyta</taxon>
        <taxon>Tracheophyta</taxon>
        <taxon>Spermatophyta</taxon>
        <taxon>Magnoliopsida</taxon>
        <taxon>eudicotyledons</taxon>
        <taxon>Gunneridae</taxon>
        <taxon>Pentapetalae</taxon>
        <taxon>rosids</taxon>
        <taxon>fabids</taxon>
        <taxon>Cucurbitales</taxon>
        <taxon>Cucurbitaceae</taxon>
        <taxon>Benincaseae</taxon>
        <taxon>Cucumis</taxon>
    </lineage>
</organism>
<reference evidence="1 2" key="4">
    <citation type="journal article" date="2011" name="BMC Genomics">
        <title>RNA-Seq improves annotation of protein-coding genes in the cucumber genome.</title>
        <authorList>
            <person name="Li Z."/>
            <person name="Zhang Z."/>
            <person name="Yan P."/>
            <person name="Huang S."/>
            <person name="Fei Z."/>
            <person name="Lin K."/>
        </authorList>
    </citation>
    <scope>NUCLEOTIDE SEQUENCE [LARGE SCALE GENOMIC DNA]</scope>
    <source>
        <strain evidence="2">cv. 9930</strain>
    </source>
</reference>
<proteinExistence type="predicted"/>
<protein>
    <submittedName>
        <fullName evidence="1">Uncharacterized protein</fullName>
    </submittedName>
</protein>
<sequence length="90" mass="10195">MGSFTTIMTNPYAPNDSLYDTCSFEIQTVSHSMAQRSSSVEPLSSSCFSWEARFSLVSPPSKARLSLVDSPYVVFKKLVSPYWFSLYEFK</sequence>
<dbReference type="AlphaFoldDB" id="A0A0A0LUW9"/>
<accession>A0A0A0LUW9</accession>
<name>A0A0A0LUW9_CUCSA</name>
<dbReference type="EMBL" id="CM002922">
    <property type="protein sequence ID" value="KGN64789.1"/>
    <property type="molecule type" value="Genomic_DNA"/>
</dbReference>
<keyword evidence="2" id="KW-1185">Reference proteome</keyword>
<gene>
    <name evidence="1" type="ORF">Csa_1G097680</name>
</gene>
<dbReference type="Gramene" id="KGN64789">
    <property type="protein sequence ID" value="KGN64789"/>
    <property type="gene ID" value="Csa_1G097680"/>
</dbReference>
<reference evidence="1 2" key="1">
    <citation type="journal article" date="2009" name="Nat. Genet.">
        <title>The genome of the cucumber, Cucumis sativus L.</title>
        <authorList>
            <person name="Huang S."/>
            <person name="Li R."/>
            <person name="Zhang Z."/>
            <person name="Li L."/>
            <person name="Gu X."/>
            <person name="Fan W."/>
            <person name="Lucas W.J."/>
            <person name="Wang X."/>
            <person name="Xie B."/>
            <person name="Ni P."/>
            <person name="Ren Y."/>
            <person name="Zhu H."/>
            <person name="Li J."/>
            <person name="Lin K."/>
            <person name="Jin W."/>
            <person name="Fei Z."/>
            <person name="Li G."/>
            <person name="Staub J."/>
            <person name="Kilian A."/>
            <person name="van der Vossen E.A."/>
            <person name="Wu Y."/>
            <person name="Guo J."/>
            <person name="He J."/>
            <person name="Jia Z."/>
            <person name="Ren Y."/>
            <person name="Tian G."/>
            <person name="Lu Y."/>
            <person name="Ruan J."/>
            <person name="Qian W."/>
            <person name="Wang M."/>
            <person name="Huang Q."/>
            <person name="Li B."/>
            <person name="Xuan Z."/>
            <person name="Cao J."/>
            <person name="Asan"/>
            <person name="Wu Z."/>
            <person name="Zhang J."/>
            <person name="Cai Q."/>
            <person name="Bai Y."/>
            <person name="Zhao B."/>
            <person name="Han Y."/>
            <person name="Li Y."/>
            <person name="Li X."/>
            <person name="Wang S."/>
            <person name="Shi Q."/>
            <person name="Liu S."/>
            <person name="Cho W.K."/>
            <person name="Kim J.Y."/>
            <person name="Xu Y."/>
            <person name="Heller-Uszynska K."/>
            <person name="Miao H."/>
            <person name="Cheng Z."/>
            <person name="Zhang S."/>
            <person name="Wu J."/>
            <person name="Yang Y."/>
            <person name="Kang H."/>
            <person name="Li M."/>
            <person name="Liang H."/>
            <person name="Ren X."/>
            <person name="Shi Z."/>
            <person name="Wen M."/>
            <person name="Jian M."/>
            <person name="Yang H."/>
            <person name="Zhang G."/>
            <person name="Yang Z."/>
            <person name="Chen R."/>
            <person name="Liu S."/>
            <person name="Li J."/>
            <person name="Ma L."/>
            <person name="Liu H."/>
            <person name="Zhou Y."/>
            <person name="Zhao J."/>
            <person name="Fang X."/>
            <person name="Li G."/>
            <person name="Fang L."/>
            <person name="Li Y."/>
            <person name="Liu D."/>
            <person name="Zheng H."/>
            <person name="Zhang Y."/>
            <person name="Qin N."/>
            <person name="Li Z."/>
            <person name="Yang G."/>
            <person name="Yang S."/>
            <person name="Bolund L."/>
            <person name="Kristiansen K."/>
            <person name="Zheng H."/>
            <person name="Li S."/>
            <person name="Zhang X."/>
            <person name="Yang H."/>
            <person name="Wang J."/>
            <person name="Sun R."/>
            <person name="Zhang B."/>
            <person name="Jiang S."/>
            <person name="Wang J."/>
            <person name="Du Y."/>
            <person name="Li S."/>
        </authorList>
    </citation>
    <scope>NUCLEOTIDE SEQUENCE [LARGE SCALE GENOMIC DNA]</scope>
    <source>
        <strain evidence="2">cv. 9930</strain>
    </source>
</reference>
<reference evidence="1 2" key="3">
    <citation type="journal article" date="2010" name="BMC Genomics">
        <title>Transcriptome sequencing and comparative analysis of cucumber flowers with different sex types.</title>
        <authorList>
            <person name="Guo S."/>
            <person name="Zheng Y."/>
            <person name="Joung J.G."/>
            <person name="Liu S."/>
            <person name="Zhang Z."/>
            <person name="Crasta O.R."/>
            <person name="Sobral B.W."/>
            <person name="Xu Y."/>
            <person name="Huang S."/>
            <person name="Fei Z."/>
        </authorList>
    </citation>
    <scope>NUCLEOTIDE SEQUENCE [LARGE SCALE GENOMIC DNA]</scope>
    <source>
        <strain evidence="2">cv. 9930</strain>
    </source>
</reference>
<reference evidence="1 2" key="2">
    <citation type="journal article" date="2009" name="PLoS ONE">
        <title>An integrated genetic and cytogenetic map of the cucumber genome.</title>
        <authorList>
            <person name="Ren Y."/>
            <person name="Zhang Z."/>
            <person name="Liu J."/>
            <person name="Staub J.E."/>
            <person name="Han Y."/>
            <person name="Cheng Z."/>
            <person name="Li X."/>
            <person name="Lu J."/>
            <person name="Miao H."/>
            <person name="Kang H."/>
            <person name="Xie B."/>
            <person name="Gu X."/>
            <person name="Wang X."/>
            <person name="Du Y."/>
            <person name="Jin W."/>
            <person name="Huang S."/>
        </authorList>
    </citation>
    <scope>NUCLEOTIDE SEQUENCE [LARGE SCALE GENOMIC DNA]</scope>
    <source>
        <strain evidence="2">cv. 9930</strain>
    </source>
</reference>
<dbReference type="Proteomes" id="UP000029981">
    <property type="component" value="Chromosome 1"/>
</dbReference>